<keyword evidence="3" id="KW-1185">Reference proteome</keyword>
<sequence>MVAQLLRLRALEFLGRFRGGRLHVAGGIAALVWAIVLGALGAWVFASLDGLADATRVHRLATVFGAALLLGCFLVPLGRRSEDPLDPRRFALFGPEVRPLAAGTWLSSLLGLPALGLVIVLVGFIGGAATGVGPTIVAILAAILALATCLLVARIGAACGSLLVESPRLRAWLGLAGVVVVLGLIGFVVMVVIATPAGFDGVVAALADTLAFTPLGAVWSLPGVAVAGEWGWFAVQLLIALGTLAVGWLAWERVVERLLGTPGHVVEQSRPRGLGWFGALPASPAGAVAARSLSYFGRDPRYWVSLAIIPFAPVLLVLPLAIAGVPNEILVFIPVPVMCLLLGWSVHNDTANDHTAIWLHVAAGVPGAADRLGRVVPLLVLGVIVIIVGSPISVILLDEPETMPAVVGIGSALLLGGLGLGSIASAWLPYPAAKPGDGAFQQPQTAGSTPGFVQAGTMLLTVAAAAAPLVLTYFGVENDQVRWYFAALFAGISTGLFVLVAGILIGGAVFDRRGPEILQAALRA</sequence>
<feature type="transmembrane region" description="Helical" evidence="1">
    <location>
        <begin position="329"/>
        <end position="346"/>
    </location>
</feature>
<feature type="transmembrane region" description="Helical" evidence="1">
    <location>
        <begin position="375"/>
        <end position="397"/>
    </location>
</feature>
<keyword evidence="1" id="KW-0812">Transmembrane</keyword>
<feature type="transmembrane region" description="Helical" evidence="1">
    <location>
        <begin position="99"/>
        <end position="125"/>
    </location>
</feature>
<feature type="transmembrane region" description="Helical" evidence="1">
    <location>
        <begin position="171"/>
        <end position="195"/>
    </location>
</feature>
<feature type="transmembrane region" description="Helical" evidence="1">
    <location>
        <begin position="57"/>
        <end position="78"/>
    </location>
</feature>
<evidence type="ECO:0000313" key="2">
    <source>
        <dbReference type="EMBL" id="MWB99050.1"/>
    </source>
</evidence>
<feature type="transmembrane region" description="Helical" evidence="1">
    <location>
        <begin position="233"/>
        <end position="251"/>
    </location>
</feature>
<feature type="transmembrane region" description="Helical" evidence="1">
    <location>
        <begin position="201"/>
        <end position="221"/>
    </location>
</feature>
<feature type="transmembrane region" description="Helical" evidence="1">
    <location>
        <begin position="403"/>
        <end position="430"/>
    </location>
</feature>
<comment type="caution">
    <text evidence="2">The sequence shown here is derived from an EMBL/GenBank/DDBJ whole genome shotgun (WGS) entry which is preliminary data.</text>
</comment>
<gene>
    <name evidence="2" type="ORF">GB864_10890</name>
</gene>
<protein>
    <submittedName>
        <fullName evidence="2">Uncharacterized protein</fullName>
    </submittedName>
</protein>
<feature type="transmembrane region" description="Helical" evidence="1">
    <location>
        <begin position="451"/>
        <end position="471"/>
    </location>
</feature>
<dbReference type="EMBL" id="WSTA01000046">
    <property type="protein sequence ID" value="MWB99050.1"/>
    <property type="molecule type" value="Genomic_DNA"/>
</dbReference>
<dbReference type="AlphaFoldDB" id="A0A6I4NXI2"/>
<accession>A0A6I4NXI2</accession>
<reference evidence="2 3" key="1">
    <citation type="submission" date="2019-12" db="EMBL/GenBank/DDBJ databases">
        <authorList>
            <person name="Kim Y.S."/>
        </authorList>
    </citation>
    <scope>NUCLEOTIDE SEQUENCE [LARGE SCALE GENOMIC DNA]</scope>
    <source>
        <strain evidence="2 3">MMS17-SY077</strain>
    </source>
</reference>
<feature type="transmembrane region" description="Helical" evidence="1">
    <location>
        <begin position="302"/>
        <end position="323"/>
    </location>
</feature>
<organism evidence="2 3">
    <name type="scientific">Agromyces seonyuensis</name>
    <dbReference type="NCBI Taxonomy" id="2662446"/>
    <lineage>
        <taxon>Bacteria</taxon>
        <taxon>Bacillati</taxon>
        <taxon>Actinomycetota</taxon>
        <taxon>Actinomycetes</taxon>
        <taxon>Micrococcales</taxon>
        <taxon>Microbacteriaceae</taxon>
        <taxon>Agromyces</taxon>
    </lineage>
</organism>
<dbReference type="RefSeq" id="WP_160424933.1">
    <property type="nucleotide sequence ID" value="NZ_WSTA01000046.1"/>
</dbReference>
<dbReference type="Proteomes" id="UP000438182">
    <property type="component" value="Unassembled WGS sequence"/>
</dbReference>
<feature type="transmembrane region" description="Helical" evidence="1">
    <location>
        <begin position="483"/>
        <end position="510"/>
    </location>
</feature>
<keyword evidence="1" id="KW-1133">Transmembrane helix</keyword>
<feature type="transmembrane region" description="Helical" evidence="1">
    <location>
        <begin position="137"/>
        <end position="164"/>
    </location>
</feature>
<proteinExistence type="predicted"/>
<keyword evidence="1" id="KW-0472">Membrane</keyword>
<evidence type="ECO:0000256" key="1">
    <source>
        <dbReference type="SAM" id="Phobius"/>
    </source>
</evidence>
<evidence type="ECO:0000313" key="3">
    <source>
        <dbReference type="Proteomes" id="UP000438182"/>
    </source>
</evidence>
<name>A0A6I4NXI2_9MICO</name>
<feature type="transmembrane region" description="Helical" evidence="1">
    <location>
        <begin position="21"/>
        <end position="45"/>
    </location>
</feature>